<evidence type="ECO:0000256" key="4">
    <source>
        <dbReference type="ARBA" id="ARBA00022679"/>
    </source>
</evidence>
<dbReference type="SUPFAM" id="SSF50729">
    <property type="entry name" value="PH domain-like"/>
    <property type="match status" value="1"/>
</dbReference>
<reference evidence="13 14" key="1">
    <citation type="submission" date="2020-12" db="EMBL/GenBank/DDBJ databases">
        <title>Metabolic potential, ecology and presence of endohyphal bacteria is reflected in genomic diversity of Mucoromycotina.</title>
        <authorList>
            <person name="Muszewska A."/>
            <person name="Okrasinska A."/>
            <person name="Steczkiewicz K."/>
            <person name="Drgas O."/>
            <person name="Orlowska M."/>
            <person name="Perlinska-Lenart U."/>
            <person name="Aleksandrzak-Piekarczyk T."/>
            <person name="Szatraj K."/>
            <person name="Zielenkiewicz U."/>
            <person name="Pilsyk S."/>
            <person name="Malc E."/>
            <person name="Mieczkowski P."/>
            <person name="Kruszewska J.S."/>
            <person name="Biernat P."/>
            <person name="Pawlowska J."/>
        </authorList>
    </citation>
    <scope>NUCLEOTIDE SEQUENCE [LARGE SCALE GENOMIC DNA]</scope>
    <source>
        <strain evidence="13 14">CBS 142.35</strain>
    </source>
</reference>
<comment type="caution">
    <text evidence="13">The sequence shown here is derived from an EMBL/GenBank/DDBJ whole genome shotgun (WGS) entry which is preliminary data.</text>
</comment>
<feature type="compositionally biased region" description="Acidic residues" evidence="11">
    <location>
        <begin position="508"/>
        <end position="517"/>
    </location>
</feature>
<dbReference type="Gene3D" id="1.10.510.10">
    <property type="entry name" value="Transferase(Phosphotransferase) domain 1"/>
    <property type="match status" value="1"/>
</dbReference>
<dbReference type="FunFam" id="3.30.200.20:FF:000191">
    <property type="entry name" value="3-phosphoinositide-dependent protein kinase 2-like"/>
    <property type="match status" value="1"/>
</dbReference>
<dbReference type="InterPro" id="IPR017441">
    <property type="entry name" value="Protein_kinase_ATP_BS"/>
</dbReference>
<evidence type="ECO:0000256" key="1">
    <source>
        <dbReference type="ARBA" id="ARBA00010006"/>
    </source>
</evidence>
<dbReference type="CDD" id="cd05581">
    <property type="entry name" value="STKc_PDK1"/>
    <property type="match status" value="1"/>
</dbReference>
<dbReference type="SMART" id="SM00220">
    <property type="entry name" value="S_TKc"/>
    <property type="match status" value="1"/>
</dbReference>
<evidence type="ECO:0000256" key="9">
    <source>
        <dbReference type="ARBA" id="ARBA00048679"/>
    </source>
</evidence>
<evidence type="ECO:0000256" key="6">
    <source>
        <dbReference type="ARBA" id="ARBA00022777"/>
    </source>
</evidence>
<dbReference type="InterPro" id="IPR000719">
    <property type="entry name" value="Prot_kinase_dom"/>
</dbReference>
<feature type="compositionally biased region" description="Polar residues" evidence="11">
    <location>
        <begin position="520"/>
        <end position="530"/>
    </location>
</feature>
<dbReference type="EC" id="2.7.11.1" evidence="2"/>
<feature type="compositionally biased region" description="Low complexity" evidence="11">
    <location>
        <begin position="70"/>
        <end position="85"/>
    </location>
</feature>
<dbReference type="InterPro" id="IPR050236">
    <property type="entry name" value="Ser_Thr_kinase_AGC"/>
</dbReference>
<evidence type="ECO:0000256" key="11">
    <source>
        <dbReference type="SAM" id="MobiDB-lite"/>
    </source>
</evidence>
<evidence type="ECO:0000256" key="10">
    <source>
        <dbReference type="PROSITE-ProRule" id="PRU10141"/>
    </source>
</evidence>
<feature type="compositionally biased region" description="Polar residues" evidence="11">
    <location>
        <begin position="30"/>
        <end position="40"/>
    </location>
</feature>
<organism evidence="13 14">
    <name type="scientific">Circinella minor</name>
    <dbReference type="NCBI Taxonomy" id="1195481"/>
    <lineage>
        <taxon>Eukaryota</taxon>
        <taxon>Fungi</taxon>
        <taxon>Fungi incertae sedis</taxon>
        <taxon>Mucoromycota</taxon>
        <taxon>Mucoromycotina</taxon>
        <taxon>Mucoromycetes</taxon>
        <taxon>Mucorales</taxon>
        <taxon>Lichtheimiaceae</taxon>
        <taxon>Circinella</taxon>
    </lineage>
</organism>
<feature type="compositionally biased region" description="Low complexity" evidence="11">
    <location>
        <begin position="47"/>
        <end position="56"/>
    </location>
</feature>
<keyword evidence="14" id="KW-1185">Reference proteome</keyword>
<dbReference type="InterPro" id="IPR011009">
    <property type="entry name" value="Kinase-like_dom_sf"/>
</dbReference>
<dbReference type="PROSITE" id="PS00107">
    <property type="entry name" value="PROTEIN_KINASE_ATP"/>
    <property type="match status" value="1"/>
</dbReference>
<feature type="compositionally biased region" description="Low complexity" evidence="11">
    <location>
        <begin position="468"/>
        <end position="486"/>
    </location>
</feature>
<dbReference type="Pfam" id="PF14593">
    <property type="entry name" value="PH_3"/>
    <property type="match status" value="1"/>
</dbReference>
<keyword evidence="4" id="KW-0808">Transferase</keyword>
<evidence type="ECO:0000256" key="7">
    <source>
        <dbReference type="ARBA" id="ARBA00022840"/>
    </source>
</evidence>
<dbReference type="Gene3D" id="2.30.29.30">
    <property type="entry name" value="Pleckstrin-homology domain (PH domain)/Phosphotyrosine-binding domain (PTB)"/>
    <property type="match status" value="1"/>
</dbReference>
<dbReference type="InterPro" id="IPR039046">
    <property type="entry name" value="PDPK1"/>
</dbReference>
<evidence type="ECO:0000256" key="5">
    <source>
        <dbReference type="ARBA" id="ARBA00022741"/>
    </source>
</evidence>
<dbReference type="GO" id="GO:0005524">
    <property type="term" value="F:ATP binding"/>
    <property type="evidence" value="ECO:0007669"/>
    <property type="project" value="UniProtKB-UniRule"/>
</dbReference>
<dbReference type="Proteomes" id="UP000646827">
    <property type="component" value="Unassembled WGS sequence"/>
</dbReference>
<dbReference type="EMBL" id="JAEPRB010000084">
    <property type="protein sequence ID" value="KAG2222376.1"/>
    <property type="molecule type" value="Genomic_DNA"/>
</dbReference>
<dbReference type="InterPro" id="IPR011993">
    <property type="entry name" value="PH-like_dom_sf"/>
</dbReference>
<evidence type="ECO:0000313" key="14">
    <source>
        <dbReference type="Proteomes" id="UP000646827"/>
    </source>
</evidence>
<evidence type="ECO:0000313" key="13">
    <source>
        <dbReference type="EMBL" id="KAG2222376.1"/>
    </source>
</evidence>
<dbReference type="PROSITE" id="PS50011">
    <property type="entry name" value="PROTEIN_KINASE_DOM"/>
    <property type="match status" value="1"/>
</dbReference>
<feature type="compositionally biased region" description="Low complexity" evidence="11">
    <location>
        <begin position="9"/>
        <end position="29"/>
    </location>
</feature>
<dbReference type="FunFam" id="1.10.510.10:FF:000534">
    <property type="entry name" value="Serine/threonine-protein kinase PKH2"/>
    <property type="match status" value="1"/>
</dbReference>
<gene>
    <name evidence="13" type="ORF">INT45_006898</name>
</gene>
<evidence type="ECO:0000256" key="2">
    <source>
        <dbReference type="ARBA" id="ARBA00012513"/>
    </source>
</evidence>
<proteinExistence type="inferred from homology"/>
<feature type="domain" description="Protein kinase" evidence="12">
    <location>
        <begin position="104"/>
        <end position="373"/>
    </location>
</feature>
<keyword evidence="5 10" id="KW-0547">Nucleotide-binding</keyword>
<feature type="binding site" evidence="10">
    <location>
        <position position="134"/>
    </location>
    <ligand>
        <name>ATP</name>
        <dbReference type="ChEBI" id="CHEBI:30616"/>
    </ligand>
</feature>
<feature type="region of interest" description="Disordered" evidence="11">
    <location>
        <begin position="423"/>
        <end position="535"/>
    </location>
</feature>
<evidence type="ECO:0000259" key="12">
    <source>
        <dbReference type="PROSITE" id="PS50011"/>
    </source>
</evidence>
<dbReference type="GO" id="GO:0004674">
    <property type="term" value="F:protein serine/threonine kinase activity"/>
    <property type="evidence" value="ECO:0007669"/>
    <property type="project" value="UniProtKB-KW"/>
</dbReference>
<dbReference type="InterPro" id="IPR008271">
    <property type="entry name" value="Ser/Thr_kinase_AS"/>
</dbReference>
<evidence type="ECO:0000256" key="8">
    <source>
        <dbReference type="ARBA" id="ARBA00047899"/>
    </source>
</evidence>
<feature type="compositionally biased region" description="Low complexity" evidence="11">
    <location>
        <begin position="433"/>
        <end position="447"/>
    </location>
</feature>
<comment type="similarity">
    <text evidence="1">Belongs to the protein kinase superfamily. AGC Ser/Thr protein kinase family. PDPK1 subfamily.</text>
</comment>
<keyword evidence="3" id="KW-0723">Serine/threonine-protein kinase</keyword>
<dbReference type="PROSITE" id="PS00108">
    <property type="entry name" value="PROTEIN_KINASE_ST"/>
    <property type="match status" value="1"/>
</dbReference>
<dbReference type="OrthoDB" id="347657at2759"/>
<evidence type="ECO:0000256" key="3">
    <source>
        <dbReference type="ARBA" id="ARBA00022527"/>
    </source>
</evidence>
<feature type="region of interest" description="Disordered" evidence="11">
    <location>
        <begin position="553"/>
        <end position="587"/>
    </location>
</feature>
<dbReference type="GO" id="GO:0035556">
    <property type="term" value="P:intracellular signal transduction"/>
    <property type="evidence" value="ECO:0007669"/>
    <property type="project" value="TreeGrafter"/>
</dbReference>
<protein>
    <recommendedName>
        <fullName evidence="2">non-specific serine/threonine protein kinase</fullName>
        <ecNumber evidence="2">2.7.11.1</ecNumber>
    </recommendedName>
</protein>
<comment type="catalytic activity">
    <reaction evidence="8">
        <text>L-threonyl-[protein] + ATP = O-phospho-L-threonyl-[protein] + ADP + H(+)</text>
        <dbReference type="Rhea" id="RHEA:46608"/>
        <dbReference type="Rhea" id="RHEA-COMP:11060"/>
        <dbReference type="Rhea" id="RHEA-COMP:11605"/>
        <dbReference type="ChEBI" id="CHEBI:15378"/>
        <dbReference type="ChEBI" id="CHEBI:30013"/>
        <dbReference type="ChEBI" id="CHEBI:30616"/>
        <dbReference type="ChEBI" id="CHEBI:61977"/>
        <dbReference type="ChEBI" id="CHEBI:456216"/>
        <dbReference type="EC" id="2.7.11.1"/>
    </reaction>
</comment>
<dbReference type="InterPro" id="IPR033931">
    <property type="entry name" value="PDK1-typ_PH"/>
</dbReference>
<sequence length="705" mass="79153">MAPSTVTGVSDSFSVDQDQQQQTDSTFTDRSLQQEKSTTELVDDNNDTNNTIINNKNDNEIQEQSDTAGSKSTTQSTPPTPTTTTDVDNPSHPLYRHRRTVADFVYGPILGEGSYSTVLVGEDKKTGKYYAVKKLDKAHIVKNDKVKYVMIERDALSKMNHPGIVRLYWTFKDNRSLYYVLDLARNGELYTYIRRLAPFDMDTARFYAAEILLAIEHIHSRGVIHRDIKPENILLNDDLHIKITDFGSAKIISPDNASKKSDGNYKYKGELSFVGTAEYVSPELLRSEPTLQEADLWALGCVIYQMHAGRSPFKAATDYLIFQRIKNRDLNFPEGFPDVAQDIVEKLLVLEPSERLGSEATGGMDALKQHPYFEGVNWETIWESPAPPLKERLDAKLKKIRQAQNSESVDNNNEFDLWFGGDEEQQQQHHHQQQQIEQTQKEQQGQQEQRERISIPGIPTIEGERQEPSSSSTVPAVPVVPTVHSIPPSPTIPTDPFGDHAATKNQAYEDDESDDDDISRYNNKYGSTSVRGPAAAAVRRYPSGATSIRSDDIVSTSSAGLASGKRRGHTRNSSSYSSSNAQSLERLGEQSHPPWIAHLYPNESIIRASRVLRKRGLFSKKRFLMLTDRPRLLYLDEGPAQDGSGGTLRCEIGWNAELLPELKTKSIFCIHTPQKLYTFEDPKGHAQDWVNTINSMLVDSFGVTA</sequence>
<comment type="catalytic activity">
    <reaction evidence="9">
        <text>L-seryl-[protein] + ATP = O-phospho-L-seryl-[protein] + ADP + H(+)</text>
        <dbReference type="Rhea" id="RHEA:17989"/>
        <dbReference type="Rhea" id="RHEA-COMP:9863"/>
        <dbReference type="Rhea" id="RHEA-COMP:11604"/>
        <dbReference type="ChEBI" id="CHEBI:15378"/>
        <dbReference type="ChEBI" id="CHEBI:29999"/>
        <dbReference type="ChEBI" id="CHEBI:30616"/>
        <dbReference type="ChEBI" id="CHEBI:83421"/>
        <dbReference type="ChEBI" id="CHEBI:456216"/>
        <dbReference type="EC" id="2.7.11.1"/>
    </reaction>
</comment>
<dbReference type="SUPFAM" id="SSF56112">
    <property type="entry name" value="Protein kinase-like (PK-like)"/>
    <property type="match status" value="1"/>
</dbReference>
<name>A0A8H7S6A7_9FUNG</name>
<keyword evidence="7 10" id="KW-0067">ATP-binding</keyword>
<feature type="region of interest" description="Disordered" evidence="11">
    <location>
        <begin position="1"/>
        <end position="94"/>
    </location>
</feature>
<dbReference type="Gene3D" id="3.30.200.20">
    <property type="entry name" value="Phosphorylase Kinase, domain 1"/>
    <property type="match status" value="1"/>
</dbReference>
<keyword evidence="6" id="KW-0418">Kinase</keyword>
<accession>A0A8H7S6A7</accession>
<dbReference type="PANTHER" id="PTHR24356:SF163">
    <property type="entry name" value="3-PHOSPHOINOSITIDE-DEPENDENT PROTEIN KINASE 1-RELATED"/>
    <property type="match status" value="1"/>
</dbReference>
<dbReference type="AlphaFoldDB" id="A0A8H7S6A7"/>
<dbReference type="PANTHER" id="PTHR24356">
    <property type="entry name" value="SERINE/THREONINE-PROTEIN KINASE"/>
    <property type="match status" value="1"/>
</dbReference>
<dbReference type="Pfam" id="PF00069">
    <property type="entry name" value="Pkinase"/>
    <property type="match status" value="1"/>
</dbReference>